<dbReference type="Proteomes" id="UP001634007">
    <property type="component" value="Unassembled WGS sequence"/>
</dbReference>
<evidence type="ECO:0000313" key="5">
    <source>
        <dbReference type="Proteomes" id="UP001634007"/>
    </source>
</evidence>
<dbReference type="InterPro" id="IPR001229">
    <property type="entry name" value="Jacalin-like_lectin_dom"/>
</dbReference>
<dbReference type="AlphaFoldDB" id="A0ABD3JCW8"/>
<dbReference type="PROSITE" id="PS51752">
    <property type="entry name" value="JACALIN_LECTIN"/>
    <property type="match status" value="5"/>
</dbReference>
<dbReference type="InterPro" id="IPR033734">
    <property type="entry name" value="Jacalin-like_lectin_dom_plant"/>
</dbReference>
<dbReference type="EMBL" id="JBJKBG010000009">
    <property type="protein sequence ID" value="KAL3723951.1"/>
    <property type="molecule type" value="Genomic_DNA"/>
</dbReference>
<dbReference type="GO" id="GO:0030246">
    <property type="term" value="F:carbohydrate binding"/>
    <property type="evidence" value="ECO:0007669"/>
    <property type="project" value="UniProtKB-KW"/>
</dbReference>
<proteinExistence type="inferred from homology"/>
<dbReference type="SUPFAM" id="SSF51101">
    <property type="entry name" value="Mannose-binding lectins"/>
    <property type="match status" value="6"/>
</dbReference>
<dbReference type="PANTHER" id="PTHR47293">
    <property type="entry name" value="JACALIN-RELATED LECTIN 3"/>
    <property type="match status" value="1"/>
</dbReference>
<evidence type="ECO:0000259" key="3">
    <source>
        <dbReference type="PROSITE" id="PS51752"/>
    </source>
</evidence>
<keyword evidence="5" id="KW-1185">Reference proteome</keyword>
<accession>A0ABD3JCW8</accession>
<evidence type="ECO:0000256" key="2">
    <source>
        <dbReference type="ARBA" id="ARBA00022734"/>
    </source>
</evidence>
<feature type="domain" description="Jacalin-type lectin" evidence="3">
    <location>
        <begin position="301"/>
        <end position="438"/>
    </location>
</feature>
<feature type="domain" description="Jacalin-type lectin" evidence="3">
    <location>
        <begin position="691"/>
        <end position="836"/>
    </location>
</feature>
<gene>
    <name evidence="4" type="ORF">ACJRO7_036030</name>
</gene>
<name>A0ABD3JCW8_EUCGL</name>
<dbReference type="Gene3D" id="2.100.10.30">
    <property type="entry name" value="Jacalin-like lectin domain"/>
    <property type="match status" value="6"/>
</dbReference>
<sequence length="837" mass="92607">MCGVEGCGTLRSTRWRELHRFVDQTWELQCFVAAGWEFGGCADVAEAAGRVAVWTWAACAGELGGTWADRRSQQWWRTGLLRLILSGQVEDTKEARLAVVSLLADGMAGGELVQVVILNHPREYLIFVSGHINDDGGHDVVRSLKIHSNKKTHLQSIRAHFRPISHVYPFDVVGSFGGDSDVRQILISFDSAIKFIYILHDERGRPVGLFTHDTRGGGKTYTYLTSISGYTKEVSGLTILQSLTIHTSRRDHGPIGTDNKGRHFSFPYTGGKIVVFHGSCDGPRLESIGAFYESIPHTYLVKVSGTFGGKGQKSWNFVDIYGIVVHCADFIESIAFKVDDATSSEPETNYGGNGGYRTYKVKLRNGEYITSLARYLKNAKDSGTLINSLTFRITRRILGLNGREEGEYFSLPSEAGKVISFFGISGDFLESIGAHVELYSNKLYPFKSVRKIIVEFEPSKGPCIRSITFQYEEESKALWQSKTHGGIDGNNFHIVRNIEIHTYLTSISRYFSDEGIKPIGDENGATLFSSPATGGKIVGFYGRSGQCLEAIGAYFEPISYLYPIKSIGPFGGLGRCSWNDGIFSGVREIEIMHDKIIRYVTFIRLDYPWEYLTSISGYKREDSHNDIENATVQSLTFRSNKIRHGPFGLTKGTYLCCPSAGSKIIGFYGTCGETLKSIGVYAEPISHMYPFKTIGPFGGSGSTPWDDGVHTDVRGIRVHYVDEVFRGIWIEYDNNGSFVLASHHGGEASPVGLDYPEERLVAISGWMNGNVNAPQTIIRNLKIHTTETTYGPFGSEDALGRLTEFRIPPVSGGGRIVGFFGRAGSYLNSTGARWEPF</sequence>
<keyword evidence="2" id="KW-0430">Lectin</keyword>
<protein>
    <recommendedName>
        <fullName evidence="3">Jacalin-type lectin domain-containing protein</fullName>
    </recommendedName>
</protein>
<reference evidence="4 5" key="1">
    <citation type="submission" date="2024-11" db="EMBL/GenBank/DDBJ databases">
        <title>Chromosome-level genome assembly of Eucalyptus globulus Labill. provides insights into its genome evolution.</title>
        <authorList>
            <person name="Li X."/>
        </authorList>
    </citation>
    <scope>NUCLEOTIDE SEQUENCE [LARGE SCALE GENOMIC DNA]</scope>
    <source>
        <strain evidence="4">CL2024</strain>
        <tissue evidence="4">Fresh tender leaves</tissue>
    </source>
</reference>
<feature type="domain" description="Jacalin-type lectin" evidence="3">
    <location>
        <begin position="156"/>
        <end position="294"/>
    </location>
</feature>
<dbReference type="SMART" id="SM00915">
    <property type="entry name" value="Jacalin"/>
    <property type="match status" value="5"/>
</dbReference>
<comment type="similarity">
    <text evidence="1">Belongs to the jacalin lectin family.</text>
</comment>
<dbReference type="CDD" id="cd09612">
    <property type="entry name" value="Jacalin"/>
    <property type="match status" value="1"/>
</dbReference>
<dbReference type="PANTHER" id="PTHR47293:SF68">
    <property type="entry name" value="JACALIN-RELATED LECTIN 3"/>
    <property type="match status" value="1"/>
</dbReference>
<dbReference type="Pfam" id="PF01419">
    <property type="entry name" value="Jacalin"/>
    <property type="match status" value="6"/>
</dbReference>
<feature type="domain" description="Jacalin-type lectin" evidence="3">
    <location>
        <begin position="564"/>
        <end position="684"/>
    </location>
</feature>
<feature type="domain" description="Jacalin-type lectin" evidence="3">
    <location>
        <begin position="449"/>
        <end position="557"/>
    </location>
</feature>
<evidence type="ECO:0000313" key="4">
    <source>
        <dbReference type="EMBL" id="KAL3723951.1"/>
    </source>
</evidence>
<organism evidence="4 5">
    <name type="scientific">Eucalyptus globulus</name>
    <name type="common">Tasmanian blue gum</name>
    <dbReference type="NCBI Taxonomy" id="34317"/>
    <lineage>
        <taxon>Eukaryota</taxon>
        <taxon>Viridiplantae</taxon>
        <taxon>Streptophyta</taxon>
        <taxon>Embryophyta</taxon>
        <taxon>Tracheophyta</taxon>
        <taxon>Spermatophyta</taxon>
        <taxon>Magnoliopsida</taxon>
        <taxon>eudicotyledons</taxon>
        <taxon>Gunneridae</taxon>
        <taxon>Pentapetalae</taxon>
        <taxon>rosids</taxon>
        <taxon>malvids</taxon>
        <taxon>Myrtales</taxon>
        <taxon>Myrtaceae</taxon>
        <taxon>Myrtoideae</taxon>
        <taxon>Eucalypteae</taxon>
        <taxon>Eucalyptus</taxon>
    </lineage>
</organism>
<dbReference type="InterPro" id="IPR036404">
    <property type="entry name" value="Jacalin-like_lectin_dom_sf"/>
</dbReference>
<evidence type="ECO:0000256" key="1">
    <source>
        <dbReference type="ARBA" id="ARBA00006568"/>
    </source>
</evidence>
<comment type="caution">
    <text evidence="4">The sequence shown here is derived from an EMBL/GenBank/DDBJ whole genome shotgun (WGS) entry which is preliminary data.</text>
</comment>